<feature type="non-terminal residue" evidence="3">
    <location>
        <position position="1"/>
    </location>
</feature>
<dbReference type="Gene3D" id="3.40.50.410">
    <property type="entry name" value="von Willebrand factor, type A domain"/>
    <property type="match status" value="1"/>
</dbReference>
<dbReference type="EMBL" id="LAZR01067920">
    <property type="protein sequence ID" value="KKK50632.1"/>
    <property type="molecule type" value="Genomic_DNA"/>
</dbReference>
<dbReference type="InterPro" id="IPR002881">
    <property type="entry name" value="DUF58"/>
</dbReference>
<keyword evidence="1" id="KW-0812">Transmembrane</keyword>
<dbReference type="InterPro" id="IPR036465">
    <property type="entry name" value="vWFA_dom_sf"/>
</dbReference>
<reference evidence="3" key="1">
    <citation type="journal article" date="2015" name="Nature">
        <title>Complex archaea that bridge the gap between prokaryotes and eukaryotes.</title>
        <authorList>
            <person name="Spang A."/>
            <person name="Saw J.H."/>
            <person name="Jorgensen S.L."/>
            <person name="Zaremba-Niedzwiedzka K."/>
            <person name="Martijn J."/>
            <person name="Lind A.E."/>
            <person name="van Eijk R."/>
            <person name="Schleper C."/>
            <person name="Guy L."/>
            <person name="Ettema T.J."/>
        </authorList>
    </citation>
    <scope>NUCLEOTIDE SEQUENCE</scope>
</reference>
<accession>A0A0F8W1P8</accession>
<evidence type="ECO:0000256" key="1">
    <source>
        <dbReference type="SAM" id="Phobius"/>
    </source>
</evidence>
<dbReference type="Pfam" id="PF01882">
    <property type="entry name" value="DUF58"/>
    <property type="match status" value="1"/>
</dbReference>
<dbReference type="SUPFAM" id="SSF53300">
    <property type="entry name" value="vWA-like"/>
    <property type="match status" value="1"/>
</dbReference>
<keyword evidence="1" id="KW-1133">Transmembrane helix</keyword>
<organism evidence="3">
    <name type="scientific">marine sediment metagenome</name>
    <dbReference type="NCBI Taxonomy" id="412755"/>
    <lineage>
        <taxon>unclassified sequences</taxon>
        <taxon>metagenomes</taxon>
        <taxon>ecological metagenomes</taxon>
    </lineage>
</organism>
<feature type="non-terminal residue" evidence="3">
    <location>
        <position position="341"/>
    </location>
</feature>
<evidence type="ECO:0000313" key="3">
    <source>
        <dbReference type="EMBL" id="KKK50632.1"/>
    </source>
</evidence>
<comment type="caution">
    <text evidence="3">The sequence shown here is derived from an EMBL/GenBank/DDBJ whole genome shotgun (WGS) entry which is preliminary data.</text>
</comment>
<keyword evidence="1" id="KW-0472">Membrane</keyword>
<feature type="transmembrane region" description="Helical" evidence="1">
    <location>
        <begin position="6"/>
        <end position="22"/>
    </location>
</feature>
<name>A0A0F8W1P8_9ZZZZ</name>
<protein>
    <recommendedName>
        <fullName evidence="2">DUF58 domain-containing protein</fullName>
    </recommendedName>
</protein>
<dbReference type="AlphaFoldDB" id="A0A0F8W1P8"/>
<evidence type="ECO:0000259" key="2">
    <source>
        <dbReference type="Pfam" id="PF01882"/>
    </source>
</evidence>
<proteinExistence type="predicted"/>
<gene>
    <name evidence="3" type="ORF">LCGC14_3123080</name>
</gene>
<dbReference type="PANTHER" id="PTHR33608">
    <property type="entry name" value="BLL2464 PROTEIN"/>
    <property type="match status" value="1"/>
</dbReference>
<feature type="domain" description="DUF58" evidence="2">
    <location>
        <begin position="179"/>
        <end position="332"/>
    </location>
</feature>
<dbReference type="PANTHER" id="PTHR33608:SF6">
    <property type="entry name" value="BLL2464 PROTEIN"/>
    <property type="match status" value="1"/>
</dbReference>
<sequence length="341" mass="38429">IDYSMFLGTIMLLAVVVGLPWFRRKANTTSFRISRDIDREKSFAGEFIHVSVKITNSSGTKHDMIEIYDAIPESFELTIGENFIITQIGGGETKEFSYVLRVPIRGVYKIGPTKIILHDRIGFFYEEDIREFYTEVLVYPSYQDIRRMEALSKKRMVGRAFGAHRTREKGTGDDFHALRTFFPGDSFKSIDWKAFGKTGNLMVREFEAEKNIRIVVFLDHSSSMGGGVPNNSKLDFAIRSVMLLMSMAEENKDIAGLCTFSDIPTSWLPPGGKKGLLFQMLEVLALVEPKGQSNPLAAVQYVLQRLPRSSFFIFITDLESSNVGDFVDAAKRAIGAKNKLV</sequence>